<sequence>LLNAIRSLPNSNADPERMFSILSHVKNKKRNKLSSTSVNANCVFKSALNARGETCLNLMIDEKHLSLMSAQNLYASAAKKNKSTLTLYAADDNDVAGPSWAN</sequence>
<name>A0A151K1U4_9HYME</name>
<dbReference type="EMBL" id="LKEX01007899">
    <property type="protein sequence ID" value="KYN49991.1"/>
    <property type="molecule type" value="Genomic_DNA"/>
</dbReference>
<keyword evidence="2" id="KW-1185">Reference proteome</keyword>
<evidence type="ECO:0000313" key="2">
    <source>
        <dbReference type="Proteomes" id="UP000078542"/>
    </source>
</evidence>
<evidence type="ECO:0008006" key="3">
    <source>
        <dbReference type="Google" id="ProtNLM"/>
    </source>
</evidence>
<organism evidence="1 2">
    <name type="scientific">Cyphomyrmex costatus</name>
    <dbReference type="NCBI Taxonomy" id="456900"/>
    <lineage>
        <taxon>Eukaryota</taxon>
        <taxon>Metazoa</taxon>
        <taxon>Ecdysozoa</taxon>
        <taxon>Arthropoda</taxon>
        <taxon>Hexapoda</taxon>
        <taxon>Insecta</taxon>
        <taxon>Pterygota</taxon>
        <taxon>Neoptera</taxon>
        <taxon>Endopterygota</taxon>
        <taxon>Hymenoptera</taxon>
        <taxon>Apocrita</taxon>
        <taxon>Aculeata</taxon>
        <taxon>Formicoidea</taxon>
        <taxon>Formicidae</taxon>
        <taxon>Myrmicinae</taxon>
        <taxon>Cyphomyrmex</taxon>
    </lineage>
</organism>
<reference evidence="1 2" key="1">
    <citation type="submission" date="2016-03" db="EMBL/GenBank/DDBJ databases">
        <title>Cyphomyrmex costatus WGS genome.</title>
        <authorList>
            <person name="Nygaard S."/>
            <person name="Hu H."/>
            <person name="Boomsma J."/>
            <person name="Zhang G."/>
        </authorList>
    </citation>
    <scope>NUCLEOTIDE SEQUENCE [LARGE SCALE GENOMIC DNA]</scope>
    <source>
        <strain evidence="1">MS0001</strain>
        <tissue evidence="1">Whole body</tissue>
    </source>
</reference>
<accession>A0A151K1U4</accession>
<dbReference type="Proteomes" id="UP000078542">
    <property type="component" value="Unassembled WGS sequence"/>
</dbReference>
<proteinExistence type="predicted"/>
<feature type="non-terminal residue" evidence="1">
    <location>
        <position position="1"/>
    </location>
</feature>
<gene>
    <name evidence="1" type="ORF">ALC62_00018</name>
</gene>
<comment type="caution">
    <text evidence="1">The sequence shown here is derived from an EMBL/GenBank/DDBJ whole genome shotgun (WGS) entry which is preliminary data.</text>
</comment>
<evidence type="ECO:0000313" key="1">
    <source>
        <dbReference type="EMBL" id="KYN49991.1"/>
    </source>
</evidence>
<protein>
    <recommendedName>
        <fullName evidence="3">HAT C-terminal dimerisation domain-containing protein</fullName>
    </recommendedName>
</protein>
<dbReference type="AlphaFoldDB" id="A0A151K1U4"/>